<dbReference type="SUPFAM" id="SSF142433">
    <property type="entry name" value="CinA-like"/>
    <property type="match status" value="1"/>
</dbReference>
<dbReference type="AlphaFoldDB" id="A0A2T2YL32"/>
<evidence type="ECO:0000313" key="3">
    <source>
        <dbReference type="Proteomes" id="UP000240357"/>
    </source>
</evidence>
<keyword evidence="3" id="KW-1185">Reference proteome</keyword>
<name>A0A2T2YL32_9BACT</name>
<proteinExistence type="predicted"/>
<evidence type="ECO:0000259" key="1">
    <source>
        <dbReference type="Pfam" id="PF02464"/>
    </source>
</evidence>
<dbReference type="InterPro" id="IPR036653">
    <property type="entry name" value="CinA-like_C"/>
</dbReference>
<dbReference type="OrthoDB" id="6659578at2"/>
<dbReference type="RefSeq" id="WP_106932400.1">
    <property type="nucleotide sequence ID" value="NZ_PYFT01000001.1"/>
</dbReference>
<reference evidence="2 3" key="1">
    <citation type="submission" date="2018-03" db="EMBL/GenBank/DDBJ databases">
        <title>Adhaeribacter sp. HMF7605 Genome sequencing and assembly.</title>
        <authorList>
            <person name="Kang H."/>
            <person name="Kang J."/>
            <person name="Cha I."/>
            <person name="Kim H."/>
            <person name="Joh K."/>
        </authorList>
    </citation>
    <scope>NUCLEOTIDE SEQUENCE [LARGE SCALE GENOMIC DNA]</scope>
    <source>
        <strain evidence="2 3">HMF7605</strain>
    </source>
</reference>
<dbReference type="EMBL" id="PYFT01000001">
    <property type="protein sequence ID" value="PSR56222.1"/>
    <property type="molecule type" value="Genomic_DNA"/>
</dbReference>
<evidence type="ECO:0000313" key="2">
    <source>
        <dbReference type="EMBL" id="PSR56222.1"/>
    </source>
</evidence>
<organism evidence="2 3">
    <name type="scientific">Adhaeribacter arboris</name>
    <dbReference type="NCBI Taxonomy" id="2072846"/>
    <lineage>
        <taxon>Bacteria</taxon>
        <taxon>Pseudomonadati</taxon>
        <taxon>Bacteroidota</taxon>
        <taxon>Cytophagia</taxon>
        <taxon>Cytophagales</taxon>
        <taxon>Hymenobacteraceae</taxon>
        <taxon>Adhaeribacter</taxon>
    </lineage>
</organism>
<gene>
    <name evidence="2" type="ORF">AHMF7605_23310</name>
</gene>
<dbReference type="NCBIfam" id="TIGR00199">
    <property type="entry name" value="PncC_domain"/>
    <property type="match status" value="1"/>
</dbReference>
<dbReference type="Pfam" id="PF02464">
    <property type="entry name" value="CinA"/>
    <property type="match status" value="1"/>
</dbReference>
<dbReference type="Proteomes" id="UP000240357">
    <property type="component" value="Unassembled WGS sequence"/>
</dbReference>
<accession>A0A2T2YL32</accession>
<feature type="domain" description="CinA C-terminal" evidence="1">
    <location>
        <begin position="8"/>
        <end position="155"/>
    </location>
</feature>
<sequence>MNATDLTRIVTKLRDKKLTLAFAESVTGGLLISEFVKAKGASDVLLGSIVTYAEEVKQKVLGVKKQTLKLYTAESQQVTNEMVLGLFKLLKAEMCVAVTGLSGQGASETSEKPIGTVFFSIYCKNKVEEFRQEFSKENGDIRKQAADFIFQKIETTVDRHFERE</sequence>
<dbReference type="InterPro" id="IPR008136">
    <property type="entry name" value="CinA_C"/>
</dbReference>
<dbReference type="Gene3D" id="3.90.950.20">
    <property type="entry name" value="CinA-like"/>
    <property type="match status" value="1"/>
</dbReference>
<protein>
    <submittedName>
        <fullName evidence="2">CinA family protein</fullName>
    </submittedName>
</protein>
<comment type="caution">
    <text evidence="2">The sequence shown here is derived from an EMBL/GenBank/DDBJ whole genome shotgun (WGS) entry which is preliminary data.</text>
</comment>